<feature type="domain" description="Pre-mRNA-splicing factor SLU7" evidence="10">
    <location>
        <begin position="159"/>
        <end position="413"/>
    </location>
</feature>
<organism evidence="11 12">
    <name type="scientific">Ranatra chinensis</name>
    <dbReference type="NCBI Taxonomy" id="642074"/>
    <lineage>
        <taxon>Eukaryota</taxon>
        <taxon>Metazoa</taxon>
        <taxon>Ecdysozoa</taxon>
        <taxon>Arthropoda</taxon>
        <taxon>Hexapoda</taxon>
        <taxon>Insecta</taxon>
        <taxon>Pterygota</taxon>
        <taxon>Neoptera</taxon>
        <taxon>Paraneoptera</taxon>
        <taxon>Hemiptera</taxon>
        <taxon>Heteroptera</taxon>
        <taxon>Panheteroptera</taxon>
        <taxon>Nepomorpha</taxon>
        <taxon>Nepidae</taxon>
        <taxon>Ranatrinae</taxon>
        <taxon>Ranatra</taxon>
    </lineage>
</organism>
<comment type="subunit">
    <text evidence="8">Associated with the spliceosome.</text>
</comment>
<evidence type="ECO:0000256" key="3">
    <source>
        <dbReference type="ARBA" id="ARBA00021377"/>
    </source>
</evidence>
<keyword evidence="7 8" id="KW-0539">Nucleus</keyword>
<feature type="region of interest" description="Disordered" evidence="9">
    <location>
        <begin position="196"/>
        <end position="229"/>
    </location>
</feature>
<protein>
    <recommendedName>
        <fullName evidence="3 8">Pre-mRNA-splicing factor SLU7</fullName>
    </recommendedName>
</protein>
<evidence type="ECO:0000256" key="1">
    <source>
        <dbReference type="ARBA" id="ARBA00004123"/>
    </source>
</evidence>
<feature type="compositionally biased region" description="Basic and acidic residues" evidence="9">
    <location>
        <begin position="196"/>
        <end position="211"/>
    </location>
</feature>
<gene>
    <name evidence="11" type="ORF">AAG570_002770</name>
</gene>
<dbReference type="GO" id="GO:0030628">
    <property type="term" value="F:pre-mRNA 3'-splice site binding"/>
    <property type="evidence" value="ECO:0007669"/>
    <property type="project" value="UniProtKB-UniRule"/>
</dbReference>
<dbReference type="PANTHER" id="PTHR12942">
    <property type="entry name" value="STEP II SPLICING FACTOR SLU7"/>
    <property type="match status" value="1"/>
</dbReference>
<feature type="region of interest" description="Disordered" evidence="9">
    <location>
        <begin position="1"/>
        <end position="58"/>
    </location>
</feature>
<accession>A0ABD0Y5Y7</accession>
<evidence type="ECO:0000313" key="11">
    <source>
        <dbReference type="EMBL" id="KAL1122439.1"/>
    </source>
</evidence>
<comment type="similarity">
    <text evidence="2 8">Belongs to the SLU7 family.</text>
</comment>
<evidence type="ECO:0000256" key="5">
    <source>
        <dbReference type="ARBA" id="ARBA00022728"/>
    </source>
</evidence>
<feature type="region of interest" description="Disordered" evidence="9">
    <location>
        <begin position="516"/>
        <end position="580"/>
    </location>
</feature>
<keyword evidence="4 8" id="KW-0507">mRNA processing</keyword>
<evidence type="ECO:0000256" key="2">
    <source>
        <dbReference type="ARBA" id="ARBA00007203"/>
    </source>
</evidence>
<evidence type="ECO:0000256" key="6">
    <source>
        <dbReference type="ARBA" id="ARBA00023187"/>
    </source>
</evidence>
<name>A0ABD0Y5Y7_9HEMI</name>
<feature type="compositionally biased region" description="Basic and acidic residues" evidence="9">
    <location>
        <begin position="22"/>
        <end position="42"/>
    </location>
</feature>
<proteinExistence type="inferred from homology"/>
<dbReference type="Pfam" id="PF11708">
    <property type="entry name" value="Slu7"/>
    <property type="match status" value="1"/>
</dbReference>
<feature type="compositionally biased region" description="Acidic residues" evidence="9">
    <location>
        <begin position="212"/>
        <end position="229"/>
    </location>
</feature>
<evidence type="ECO:0000313" key="12">
    <source>
        <dbReference type="Proteomes" id="UP001558652"/>
    </source>
</evidence>
<evidence type="ECO:0000256" key="4">
    <source>
        <dbReference type="ARBA" id="ARBA00022664"/>
    </source>
</evidence>
<dbReference type="EMBL" id="JBFDAA010000013">
    <property type="protein sequence ID" value="KAL1122439.1"/>
    <property type="molecule type" value="Genomic_DNA"/>
</dbReference>
<evidence type="ECO:0000256" key="7">
    <source>
        <dbReference type="ARBA" id="ARBA00023242"/>
    </source>
</evidence>
<comment type="caution">
    <text evidence="11">The sequence shown here is derived from an EMBL/GenBank/DDBJ whole genome shotgun (WGS) entry which is preliminary data.</text>
</comment>
<comment type="subcellular location">
    <subcellularLocation>
        <location evidence="1 8">Nucleus</location>
    </subcellularLocation>
</comment>
<feature type="region of interest" description="Disordered" evidence="9">
    <location>
        <begin position="467"/>
        <end position="487"/>
    </location>
</feature>
<dbReference type="GO" id="GO:0000398">
    <property type="term" value="P:mRNA splicing, via spliceosome"/>
    <property type="evidence" value="ECO:0007669"/>
    <property type="project" value="UniProtKB-UniRule"/>
</dbReference>
<dbReference type="AlphaFoldDB" id="A0ABD0Y5Y7"/>
<dbReference type="PANTHER" id="PTHR12942:SF2">
    <property type="entry name" value="PRE-MRNA-SPLICING FACTOR SLU7"/>
    <property type="match status" value="1"/>
</dbReference>
<keyword evidence="12" id="KW-1185">Reference proteome</keyword>
<feature type="compositionally biased region" description="Basic residues" evidence="9">
    <location>
        <begin position="516"/>
        <end position="535"/>
    </location>
</feature>
<dbReference type="Proteomes" id="UP001558652">
    <property type="component" value="Unassembled WGS sequence"/>
</dbReference>
<sequence length="605" mass="69765">MATTTNIPVSKILRTRTEDDDEPKKKSREDWRKAKELEEARKAGTAPAAVDEEGKDINPHIPQYISSAPWYFDASGPTLKHQRIQVENVKEYSRIDEWYKRGVDTSKFVTKYRRGACENCGALTHKKKDCMDRPRKVGAKYSGASIAPDEFVQPDLRRDYDGKRDRWAGYDPGQHKAVIEQYAQIEEAKRQLRSEKLRAGATTDDKAAEVKESDDEEEEDDDKYVDEVDMPGTKVDSKQRITVRNLRIREDTAKYLRNLDPNSAYYDPKTRSMRDNPYGNNLTEEVDYAGENFVRFTGDTTNHARAQVFAWEAYEKGVDVHPLGEPTKLQLLQQDYENKKQQFKEKGREAILEKYGGSEHLDVAPKELLLAQTEHYAEYTRYGTLVKGQEKSIVRSKYEEDVFTNNHSSVWGSYWHNGNWGYRCCHSFIKGSYCTGEAGRAASGLVQEVAVQGGAAMKGPTQLVSTASQHVCDQSPLPSPSSTSGECSSSEVITNYNLIELLIAFLFKEEEKAKLERKKKKKNKKKMRKEKKKQKKKEEKTEEEKLKEALKKEDEQRREAERLLNMDERKRPYNSMVEVHKPTDIEMEAYYMKKRRDEDPMAQFT</sequence>
<reference evidence="11 12" key="1">
    <citation type="submission" date="2024-07" db="EMBL/GenBank/DDBJ databases">
        <title>Chromosome-level genome assembly of the water stick insect Ranatra chinensis (Heteroptera: Nepidae).</title>
        <authorList>
            <person name="Liu X."/>
        </authorList>
    </citation>
    <scope>NUCLEOTIDE SEQUENCE [LARGE SCALE GENOMIC DNA]</scope>
    <source>
        <strain evidence="11">Cailab_2021Rc</strain>
        <tissue evidence="11">Muscle</tissue>
    </source>
</reference>
<dbReference type="GO" id="GO:0005681">
    <property type="term" value="C:spliceosomal complex"/>
    <property type="evidence" value="ECO:0007669"/>
    <property type="project" value="UniProtKB-UniRule"/>
</dbReference>
<evidence type="ECO:0000259" key="10">
    <source>
        <dbReference type="Pfam" id="PF11708"/>
    </source>
</evidence>
<dbReference type="InterPro" id="IPR021715">
    <property type="entry name" value="Slu7_dom"/>
</dbReference>
<keyword evidence="6 8" id="KW-0508">mRNA splicing</keyword>
<comment type="function">
    <text evidence="8">Involved in pre-mRNA splicing.</text>
</comment>
<keyword evidence="5 8" id="KW-0747">Spliceosome</keyword>
<dbReference type="InterPro" id="IPR039974">
    <property type="entry name" value="Splicing_factor_SLU7"/>
</dbReference>
<feature type="compositionally biased region" description="Basic and acidic residues" evidence="9">
    <location>
        <begin position="536"/>
        <end position="571"/>
    </location>
</feature>
<evidence type="ECO:0000256" key="9">
    <source>
        <dbReference type="SAM" id="MobiDB-lite"/>
    </source>
</evidence>
<evidence type="ECO:0000256" key="8">
    <source>
        <dbReference type="RuleBase" id="RU367071"/>
    </source>
</evidence>